<reference evidence="2 3" key="1">
    <citation type="journal article" date="2018" name="Nat. Biotechnol.">
        <title>A standardized bacterial taxonomy based on genome phylogeny substantially revises the tree of life.</title>
        <authorList>
            <person name="Parks D.H."/>
            <person name="Chuvochina M."/>
            <person name="Waite D.W."/>
            <person name="Rinke C."/>
            <person name="Skarshewski A."/>
            <person name="Chaumeil P.A."/>
            <person name="Hugenholtz P."/>
        </authorList>
    </citation>
    <scope>NUCLEOTIDE SEQUENCE [LARGE SCALE GENOMIC DNA]</scope>
    <source>
        <strain evidence="2">UBA8733</strain>
    </source>
</reference>
<dbReference type="Pfam" id="PF01656">
    <property type="entry name" value="CbiA"/>
    <property type="match status" value="1"/>
</dbReference>
<proteinExistence type="predicted"/>
<dbReference type="InterPro" id="IPR050678">
    <property type="entry name" value="DNA_Partitioning_ATPase"/>
</dbReference>
<dbReference type="EMBL" id="DMAN01000101">
    <property type="protein sequence ID" value="HAE26447.1"/>
    <property type="molecule type" value="Genomic_DNA"/>
</dbReference>
<dbReference type="InterPro" id="IPR027417">
    <property type="entry name" value="P-loop_NTPase"/>
</dbReference>
<dbReference type="PIRSF" id="PIRSF009320">
    <property type="entry name" value="Nuc_binding_HP_1000"/>
    <property type="match status" value="1"/>
</dbReference>
<feature type="domain" description="CobQ/CobB/MinD/ParA nucleotide binding" evidence="1">
    <location>
        <begin position="10"/>
        <end position="191"/>
    </location>
</feature>
<dbReference type="Gene3D" id="3.40.50.300">
    <property type="entry name" value="P-loop containing nucleotide triphosphate hydrolases"/>
    <property type="match status" value="1"/>
</dbReference>
<comment type="caution">
    <text evidence="2">The sequence shown here is derived from an EMBL/GenBank/DDBJ whole genome shotgun (WGS) entry which is preliminary data.</text>
</comment>
<dbReference type="CDD" id="cd02042">
    <property type="entry name" value="ParAB_family"/>
    <property type="match status" value="1"/>
</dbReference>
<dbReference type="RefSeq" id="WP_272987452.1">
    <property type="nucleotide sequence ID" value="NZ_CAJWRG010000003.1"/>
</dbReference>
<dbReference type="Proteomes" id="UP000259610">
    <property type="component" value="Unassembled WGS sequence"/>
</dbReference>
<organism evidence="2 3">
    <name type="scientific">Hyphomonas adhaerens</name>
    <dbReference type="NCBI Taxonomy" id="81029"/>
    <lineage>
        <taxon>Bacteria</taxon>
        <taxon>Pseudomonadati</taxon>
        <taxon>Pseudomonadota</taxon>
        <taxon>Alphaproteobacteria</taxon>
        <taxon>Hyphomonadales</taxon>
        <taxon>Hyphomonadaceae</taxon>
        <taxon>Hyphomonas</taxon>
    </lineage>
</organism>
<accession>A0A3B9GVG6</accession>
<dbReference type="PANTHER" id="PTHR13696:SF96">
    <property type="entry name" value="COBQ_COBB_MIND_PARA NUCLEOTIDE BINDING DOMAIN-CONTAINING PROTEIN"/>
    <property type="match status" value="1"/>
</dbReference>
<dbReference type="AlphaFoldDB" id="A0A3B9GVG6"/>
<evidence type="ECO:0000313" key="2">
    <source>
        <dbReference type="EMBL" id="HAE26447.1"/>
    </source>
</evidence>
<dbReference type="InterPro" id="IPR002586">
    <property type="entry name" value="CobQ/CobB/MinD/ParA_Nub-bd_dom"/>
</dbReference>
<evidence type="ECO:0000313" key="3">
    <source>
        <dbReference type="Proteomes" id="UP000259610"/>
    </source>
</evidence>
<dbReference type="PANTHER" id="PTHR13696">
    <property type="entry name" value="P-LOOP CONTAINING NUCLEOSIDE TRIPHOSPHATE HYDROLASE"/>
    <property type="match status" value="1"/>
</dbReference>
<sequence length="229" mass="24818">MSNPTPMKIIAIMAQKGGVGKTTLTTNLAIAAAKAGYKSAILDMDDQRSAEYWAALRKRSDMANMPWPSVQGEVPSMLDRAISELRNRRHDILFIDTAPNAARAAKAIATVADFILIPTKPGALDIRAIEETMEIADFYGKPAAVVLNDAPTNSNLAEQAAHYIVGSHKYPLAEEFLCNRVAFSKAIGSGLGVLELEPYSKAADEVCGLYDWLARKLDLKPIKTSRKAA</sequence>
<name>A0A3B9GVG6_9PROT</name>
<gene>
    <name evidence="2" type="ORF">DCG58_04750</name>
</gene>
<evidence type="ECO:0000259" key="1">
    <source>
        <dbReference type="Pfam" id="PF01656"/>
    </source>
</evidence>
<dbReference type="SUPFAM" id="SSF52540">
    <property type="entry name" value="P-loop containing nucleoside triphosphate hydrolases"/>
    <property type="match status" value="1"/>
</dbReference>
<protein>
    <recommendedName>
        <fullName evidence="1">CobQ/CobB/MinD/ParA nucleotide binding domain-containing protein</fullName>
    </recommendedName>
</protein>